<organism evidence="13 14">
    <name type="scientific">Litomosoides sigmodontis</name>
    <name type="common">Filarial nematode worm</name>
    <dbReference type="NCBI Taxonomy" id="42156"/>
    <lineage>
        <taxon>Eukaryota</taxon>
        <taxon>Metazoa</taxon>
        <taxon>Ecdysozoa</taxon>
        <taxon>Nematoda</taxon>
        <taxon>Chromadorea</taxon>
        <taxon>Rhabditida</taxon>
        <taxon>Spirurina</taxon>
        <taxon>Spiruromorpha</taxon>
        <taxon>Filarioidea</taxon>
        <taxon>Onchocercidae</taxon>
        <taxon>Litomosoides</taxon>
    </lineage>
</organism>
<accession>A0A3P6UU48</accession>
<dbReference type="PRINTS" id="PR00024">
    <property type="entry name" value="HOMEOBOX"/>
</dbReference>
<evidence type="ECO:0000256" key="4">
    <source>
        <dbReference type="ARBA" id="ARBA00023125"/>
    </source>
</evidence>
<dbReference type="InterPro" id="IPR020479">
    <property type="entry name" value="HD_metazoa"/>
</dbReference>
<feature type="DNA-binding region" description="Homeobox" evidence="9">
    <location>
        <begin position="300"/>
        <end position="359"/>
    </location>
</feature>
<proteinExistence type="inferred from homology"/>
<dbReference type="OMA" id="SDYHERQ"/>
<feature type="compositionally biased region" description="Acidic residues" evidence="11">
    <location>
        <begin position="243"/>
        <end position="278"/>
    </location>
</feature>
<dbReference type="PROSITE" id="PS00027">
    <property type="entry name" value="HOMEOBOX_1"/>
    <property type="match status" value="1"/>
</dbReference>
<reference evidence="13 14" key="1">
    <citation type="submission" date="2018-08" db="EMBL/GenBank/DDBJ databases">
        <authorList>
            <person name="Laetsch R D."/>
            <person name="Stevens L."/>
            <person name="Kumar S."/>
            <person name="Blaxter L. M."/>
        </authorList>
    </citation>
    <scope>NUCLEOTIDE SEQUENCE [LARGE SCALE GENOMIC DNA]</scope>
</reference>
<dbReference type="Gene3D" id="1.10.10.60">
    <property type="entry name" value="Homeodomain-like"/>
    <property type="match status" value="1"/>
</dbReference>
<dbReference type="FunFam" id="1.10.10.60:FF:000053">
    <property type="entry name" value="H6 family homeobox 2"/>
    <property type="match status" value="1"/>
</dbReference>
<evidence type="ECO:0000256" key="6">
    <source>
        <dbReference type="ARBA" id="ARBA00023163"/>
    </source>
</evidence>
<evidence type="ECO:0000256" key="2">
    <source>
        <dbReference type="ARBA" id="ARBA00022473"/>
    </source>
</evidence>
<feature type="region of interest" description="Disordered" evidence="11">
    <location>
        <begin position="224"/>
        <end position="285"/>
    </location>
</feature>
<dbReference type="GO" id="GO:0000977">
    <property type="term" value="F:RNA polymerase II transcription regulatory region sequence-specific DNA binding"/>
    <property type="evidence" value="ECO:0007669"/>
    <property type="project" value="TreeGrafter"/>
</dbReference>
<evidence type="ECO:0000256" key="1">
    <source>
        <dbReference type="ARBA" id="ARBA00004123"/>
    </source>
</evidence>
<evidence type="ECO:0000256" key="9">
    <source>
        <dbReference type="PROSITE-ProRule" id="PRU00108"/>
    </source>
</evidence>
<evidence type="ECO:0000256" key="10">
    <source>
        <dbReference type="RuleBase" id="RU000682"/>
    </source>
</evidence>
<dbReference type="PROSITE" id="PS50071">
    <property type="entry name" value="HOMEOBOX_2"/>
    <property type="match status" value="1"/>
</dbReference>
<evidence type="ECO:0000313" key="14">
    <source>
        <dbReference type="Proteomes" id="UP000277928"/>
    </source>
</evidence>
<dbReference type="PANTHER" id="PTHR46110">
    <property type="entry name" value="HOMEOBOX PROTEIN HMX"/>
    <property type="match status" value="1"/>
</dbReference>
<dbReference type="GO" id="GO:0005634">
    <property type="term" value="C:nucleus"/>
    <property type="evidence" value="ECO:0007669"/>
    <property type="project" value="UniProtKB-SubCell"/>
</dbReference>
<dbReference type="SMART" id="SM00389">
    <property type="entry name" value="HOX"/>
    <property type="match status" value="1"/>
</dbReference>
<dbReference type="Pfam" id="PF00046">
    <property type="entry name" value="Homeodomain"/>
    <property type="match status" value="1"/>
</dbReference>
<name>A0A3P6UU48_LITSI</name>
<feature type="domain" description="Homeobox" evidence="12">
    <location>
        <begin position="298"/>
        <end position="358"/>
    </location>
</feature>
<protein>
    <recommendedName>
        <fullName evidence="12">Homeobox domain-containing protein</fullName>
    </recommendedName>
</protein>
<comment type="subcellular location">
    <subcellularLocation>
        <location evidence="1 9 10">Nucleus</location>
    </subcellularLocation>
</comment>
<dbReference type="AlphaFoldDB" id="A0A3P6UU48"/>
<dbReference type="InterPro" id="IPR009057">
    <property type="entry name" value="Homeodomain-like_sf"/>
</dbReference>
<dbReference type="EMBL" id="UYRX01000413">
    <property type="protein sequence ID" value="VDK81844.1"/>
    <property type="molecule type" value="Genomic_DNA"/>
</dbReference>
<evidence type="ECO:0000259" key="12">
    <source>
        <dbReference type="PROSITE" id="PS50071"/>
    </source>
</evidence>
<dbReference type="CDD" id="cd00086">
    <property type="entry name" value="homeodomain"/>
    <property type="match status" value="1"/>
</dbReference>
<evidence type="ECO:0000256" key="7">
    <source>
        <dbReference type="ARBA" id="ARBA00023242"/>
    </source>
</evidence>
<keyword evidence="2" id="KW-0217">Developmental protein</keyword>
<keyword evidence="14" id="KW-1185">Reference proteome</keyword>
<dbReference type="SUPFAM" id="SSF46689">
    <property type="entry name" value="Homeodomain-like"/>
    <property type="match status" value="1"/>
</dbReference>
<evidence type="ECO:0000256" key="11">
    <source>
        <dbReference type="SAM" id="MobiDB-lite"/>
    </source>
</evidence>
<gene>
    <name evidence="13" type="ORF">NLS_LOCUS5472</name>
</gene>
<keyword evidence="4 9" id="KW-0238">DNA-binding</keyword>
<dbReference type="Proteomes" id="UP000277928">
    <property type="component" value="Unassembled WGS sequence"/>
</dbReference>
<evidence type="ECO:0000256" key="3">
    <source>
        <dbReference type="ARBA" id="ARBA00023015"/>
    </source>
</evidence>
<keyword evidence="3" id="KW-0805">Transcription regulation</keyword>
<dbReference type="InterPro" id="IPR017970">
    <property type="entry name" value="Homeobox_CS"/>
</dbReference>
<evidence type="ECO:0000313" key="13">
    <source>
        <dbReference type="EMBL" id="VDK81844.1"/>
    </source>
</evidence>
<dbReference type="OrthoDB" id="6159439at2759"/>
<evidence type="ECO:0000256" key="8">
    <source>
        <dbReference type="ARBA" id="ARBA00038165"/>
    </source>
</evidence>
<keyword evidence="6" id="KW-0804">Transcription</keyword>
<dbReference type="STRING" id="42156.A0A3P6UU48"/>
<dbReference type="InterPro" id="IPR051300">
    <property type="entry name" value="HMX_Homeobox_TF"/>
</dbReference>
<sequence length="474" mass="52074">MMEDNKSCKCDEEGCKVQHRIRIDQSQIYNAIEETVKSTSSDYHERQSNSLEAAKRNRCRFLISDILSDKHSTSQANTFKNVTSKTCITTSTAETGVDSVSLPAAVDISGEGTPYISSQLPRLFRAGDFKLSLCNCILQHSAHNPWFQPWLSAVRPSITQQQNVTHSNDKKQAENVHEILSASTKDFFQLVSAYSQQNKNVQYETIHVIPDGITVTGSSLESHLATDNSKKPTGAVGKLGSNCDDDNGNDNDNDDDDGDDDDDDDNDDDAVGDDDDDDIAIRASDDESTILLSGTTIPRKKKTRTVFSRQQVSRLEMTFDMKRYLSSQERAYLASTLRLSETQVKIWFQNRRNKWKRQAASDVDSSSAMNIHRSHIFASNMQQISDASERFSGTVAVTNSLPVAPLANIAPSLLHPAILFHANSTTQASTTSALPQAIINFSSAENAVTAAKLFYGTYGSGGTTSFTGPNAQLT</sequence>
<dbReference type="GO" id="GO:0000981">
    <property type="term" value="F:DNA-binding transcription factor activity, RNA polymerase II-specific"/>
    <property type="evidence" value="ECO:0007669"/>
    <property type="project" value="InterPro"/>
</dbReference>
<dbReference type="InterPro" id="IPR001356">
    <property type="entry name" value="HD"/>
</dbReference>
<comment type="similarity">
    <text evidence="8">Belongs to the HMX homeobox family.</text>
</comment>
<dbReference type="PANTHER" id="PTHR46110:SF3">
    <property type="entry name" value="HOMEOBOX PROTEIN HMX"/>
    <property type="match status" value="1"/>
</dbReference>
<evidence type="ECO:0000256" key="5">
    <source>
        <dbReference type="ARBA" id="ARBA00023155"/>
    </source>
</evidence>
<keyword evidence="7 9" id="KW-0539">Nucleus</keyword>
<keyword evidence="5 9" id="KW-0371">Homeobox</keyword>